<feature type="domain" description="FecR protein" evidence="2">
    <location>
        <begin position="62"/>
        <end position="151"/>
    </location>
</feature>
<dbReference type="Proteomes" id="UP000193200">
    <property type="component" value="Unassembled WGS sequence"/>
</dbReference>
<feature type="signal peptide" evidence="1">
    <location>
        <begin position="1"/>
        <end position="22"/>
    </location>
</feature>
<dbReference type="Pfam" id="PF04773">
    <property type="entry name" value="FecR"/>
    <property type="match status" value="1"/>
</dbReference>
<evidence type="ECO:0000259" key="2">
    <source>
        <dbReference type="Pfam" id="PF04773"/>
    </source>
</evidence>
<feature type="chain" id="PRO_5012215672" evidence="1">
    <location>
        <begin position="23"/>
        <end position="437"/>
    </location>
</feature>
<reference evidence="3 4" key="1">
    <citation type="submission" date="2017-03" db="EMBL/GenBank/DDBJ databases">
        <authorList>
            <person name="Afonso C.L."/>
            <person name="Miller P.J."/>
            <person name="Scott M.A."/>
            <person name="Spackman E."/>
            <person name="Goraichik I."/>
            <person name="Dimitrov K.M."/>
            <person name="Suarez D.L."/>
            <person name="Swayne D.E."/>
        </authorList>
    </citation>
    <scope>NUCLEOTIDE SEQUENCE [LARGE SCALE GENOMIC DNA]</scope>
    <source>
        <strain evidence="3 4">CECT 7691</strain>
    </source>
</reference>
<dbReference type="EMBL" id="FWFR01000001">
    <property type="protein sequence ID" value="SLN12565.1"/>
    <property type="molecule type" value="Genomic_DNA"/>
</dbReference>
<dbReference type="RefSeq" id="WP_176244880.1">
    <property type="nucleotide sequence ID" value="NZ_FWFR01000001.1"/>
</dbReference>
<dbReference type="AlphaFoldDB" id="A0A1Y5RA42"/>
<evidence type="ECO:0000256" key="1">
    <source>
        <dbReference type="SAM" id="SignalP"/>
    </source>
</evidence>
<sequence>MRMTALPLVALLLLSSATGALAAGEDGSIGVSTAVQPDAQGTPPSKAPRLLETGTRMVQEERVETGGLGRTQLLFNDGSSLTIGPNSDLLLDRYVYDPEAKTGDLALSATKGLFRFVGGRISKANPVTLNVGSATIGIRGGVGIIEAGATVRAAFLYGREMIVRVGNSIQRITRPGFYVEIVDGQISAIRRLPPERLADWQGGLEASPSLLENVRLLVVDPELVNAIAAFNSAIGPNGVNPNQDNDSGPTETLVLDDESEVDNAAQNTAFEPISSPDDDFIFDPNLAVAYNGLLQEISDLAVEVGVPTDLGNFGGVATYAGAVEGYVIDGQSFRQTSGSTFNLTYNFGTNLGALDIADFDGMNFSFDVAGDDLTKTSFTSTALISSPPMTGEASGVFLNQFIETTQELIPTGSFEISRGQDYFGVGAFLGNGEINQP</sequence>
<keyword evidence="1" id="KW-0732">Signal</keyword>
<proteinExistence type="predicted"/>
<keyword evidence="4" id="KW-1185">Reference proteome</keyword>
<protein>
    <submittedName>
        <fullName evidence="3">FecR protein</fullName>
    </submittedName>
</protein>
<accession>A0A1Y5RA42</accession>
<gene>
    <name evidence="3" type="ORF">OCH7691_00164</name>
</gene>
<name>A0A1Y5RA42_9PROT</name>
<organism evidence="3 4">
    <name type="scientific">Oceanibacterium hippocampi</name>
    <dbReference type="NCBI Taxonomy" id="745714"/>
    <lineage>
        <taxon>Bacteria</taxon>
        <taxon>Pseudomonadati</taxon>
        <taxon>Pseudomonadota</taxon>
        <taxon>Alphaproteobacteria</taxon>
        <taxon>Sneathiellales</taxon>
        <taxon>Sneathiellaceae</taxon>
        <taxon>Oceanibacterium</taxon>
    </lineage>
</organism>
<evidence type="ECO:0000313" key="3">
    <source>
        <dbReference type="EMBL" id="SLN12565.1"/>
    </source>
</evidence>
<evidence type="ECO:0000313" key="4">
    <source>
        <dbReference type="Proteomes" id="UP000193200"/>
    </source>
</evidence>
<dbReference type="InterPro" id="IPR006860">
    <property type="entry name" value="FecR"/>
</dbReference>
<dbReference type="InParanoid" id="A0A1Y5RA42"/>